<organism evidence="1 2">
    <name type="scientific">Sphingobacterium yanglingense</name>
    <dbReference type="NCBI Taxonomy" id="1437280"/>
    <lineage>
        <taxon>Bacteria</taxon>
        <taxon>Pseudomonadati</taxon>
        <taxon>Bacteroidota</taxon>
        <taxon>Sphingobacteriia</taxon>
        <taxon>Sphingobacteriales</taxon>
        <taxon>Sphingobacteriaceae</taxon>
        <taxon>Sphingobacterium</taxon>
    </lineage>
</organism>
<accession>A0A4R6W530</accession>
<evidence type="ECO:0000313" key="1">
    <source>
        <dbReference type="EMBL" id="TDQ73817.1"/>
    </source>
</evidence>
<comment type="caution">
    <text evidence="1">The sequence shown here is derived from an EMBL/GenBank/DDBJ whole genome shotgun (WGS) entry which is preliminary data.</text>
</comment>
<keyword evidence="2" id="KW-1185">Reference proteome</keyword>
<dbReference type="RefSeq" id="WP_133586397.1">
    <property type="nucleotide sequence ID" value="NZ_SNYV01000018.1"/>
</dbReference>
<dbReference type="InterPro" id="IPR018534">
    <property type="entry name" value="Tet_reg_excision_RteC"/>
</dbReference>
<gene>
    <name evidence="1" type="ORF">CLV99_4254</name>
</gene>
<dbReference type="Proteomes" id="UP000295292">
    <property type="component" value="Unassembled WGS sequence"/>
</dbReference>
<dbReference type="OrthoDB" id="790983at2"/>
<proteinExistence type="predicted"/>
<protein>
    <submittedName>
        <fullName evidence="1">RteC protein</fullName>
    </submittedName>
</protein>
<reference evidence="1 2" key="1">
    <citation type="submission" date="2019-03" db="EMBL/GenBank/DDBJ databases">
        <title>Genomic Encyclopedia of Archaeal and Bacterial Type Strains, Phase II (KMG-II): from individual species to whole genera.</title>
        <authorList>
            <person name="Goeker M."/>
        </authorList>
    </citation>
    <scope>NUCLEOTIDE SEQUENCE [LARGE SCALE GENOMIC DNA]</scope>
    <source>
        <strain evidence="1 2">DSM 28353</strain>
    </source>
</reference>
<sequence>MKQYCDTLHNKMLNELNVVQSKSENELQRYCWSYNVIEENLKDLKSFILHYDFNDIEEEISFFKVYKPQFQRELMYYQGLYFFEANMPIAKEGMLHYHMHTLYTYANFFEHHRALYNYYKMNYTENDHIYFTRSLSLIPNHPEYSLDLDLRFSTVFSYKLAMIQAYELLRDHVTLSLNMVENGEYFIRPNKMENINLKWSDKKSALIELLLAVHSNKSINNGHISFAKLVENFEKLFEVDLGNVYRSVQSMRIRKKDRTPYLHSLIKSLENYMDEVDIQ</sequence>
<dbReference type="AlphaFoldDB" id="A0A4R6W530"/>
<dbReference type="Pfam" id="PF09357">
    <property type="entry name" value="RteC"/>
    <property type="match status" value="1"/>
</dbReference>
<name>A0A4R6W530_9SPHI</name>
<evidence type="ECO:0000313" key="2">
    <source>
        <dbReference type="Proteomes" id="UP000295292"/>
    </source>
</evidence>
<dbReference type="EMBL" id="SNYV01000018">
    <property type="protein sequence ID" value="TDQ73817.1"/>
    <property type="molecule type" value="Genomic_DNA"/>
</dbReference>